<dbReference type="InterPro" id="IPR038377">
    <property type="entry name" value="Na/Glc_symporter_sf"/>
</dbReference>
<dbReference type="PANTHER" id="PTHR48086">
    <property type="entry name" value="SODIUM/PROLINE SYMPORTER-RELATED"/>
    <property type="match status" value="1"/>
</dbReference>
<evidence type="ECO:0000256" key="8">
    <source>
        <dbReference type="SAM" id="Phobius"/>
    </source>
</evidence>
<keyword evidence="3" id="KW-0813">Transport</keyword>
<evidence type="ECO:0000256" key="6">
    <source>
        <dbReference type="ARBA" id="ARBA00023136"/>
    </source>
</evidence>
<proteinExistence type="inferred from homology"/>
<evidence type="ECO:0000313" key="9">
    <source>
        <dbReference type="EMBL" id="MBY6142084.1"/>
    </source>
</evidence>
<dbReference type="Gene3D" id="1.20.1730.10">
    <property type="entry name" value="Sodium/glucose cotransporter"/>
    <property type="match status" value="1"/>
</dbReference>
<keyword evidence="10" id="KW-1185">Reference proteome</keyword>
<evidence type="ECO:0000256" key="2">
    <source>
        <dbReference type="ARBA" id="ARBA00006434"/>
    </source>
</evidence>
<feature type="transmembrane region" description="Helical" evidence="8">
    <location>
        <begin position="68"/>
        <end position="91"/>
    </location>
</feature>
<feature type="transmembrane region" description="Helical" evidence="8">
    <location>
        <begin position="409"/>
        <end position="427"/>
    </location>
</feature>
<feature type="transmembrane region" description="Helical" evidence="8">
    <location>
        <begin position="261"/>
        <end position="286"/>
    </location>
</feature>
<feature type="transmembrane region" description="Helical" evidence="8">
    <location>
        <begin position="433"/>
        <end position="451"/>
    </location>
</feature>
<dbReference type="EMBL" id="JAHVJA010000018">
    <property type="protein sequence ID" value="MBY6142084.1"/>
    <property type="molecule type" value="Genomic_DNA"/>
</dbReference>
<evidence type="ECO:0000256" key="5">
    <source>
        <dbReference type="ARBA" id="ARBA00022989"/>
    </source>
</evidence>
<dbReference type="PANTHER" id="PTHR48086:SF7">
    <property type="entry name" value="SODIUM-SOLUTE SYMPORTER-RELATED"/>
    <property type="match status" value="1"/>
</dbReference>
<keyword evidence="6 8" id="KW-0472">Membrane</keyword>
<feature type="transmembrane region" description="Helical" evidence="8">
    <location>
        <begin position="222"/>
        <end position="240"/>
    </location>
</feature>
<feature type="transmembrane region" description="Helical" evidence="8">
    <location>
        <begin position="355"/>
        <end position="374"/>
    </location>
</feature>
<keyword evidence="5 8" id="KW-1133">Transmembrane helix</keyword>
<evidence type="ECO:0000313" key="10">
    <source>
        <dbReference type="Proteomes" id="UP000766629"/>
    </source>
</evidence>
<dbReference type="PROSITE" id="PS50283">
    <property type="entry name" value="NA_SOLUT_SYMP_3"/>
    <property type="match status" value="1"/>
</dbReference>
<feature type="transmembrane region" description="Helical" evidence="8">
    <location>
        <begin position="6"/>
        <end position="24"/>
    </location>
</feature>
<reference evidence="9 10" key="1">
    <citation type="submission" date="2021-06" db="EMBL/GenBank/DDBJ databases">
        <title>50 bacteria genomes isolated from Dapeng, Shenzhen, China.</title>
        <authorList>
            <person name="Zheng W."/>
            <person name="Yu S."/>
            <person name="Huang Y."/>
        </authorList>
    </citation>
    <scope>NUCLEOTIDE SEQUENCE [LARGE SCALE GENOMIC DNA]</scope>
    <source>
        <strain evidence="9 10">DP1N14-2</strain>
    </source>
</reference>
<dbReference type="CDD" id="cd10322">
    <property type="entry name" value="SLC5sbd"/>
    <property type="match status" value="1"/>
</dbReference>
<feature type="transmembrane region" description="Helical" evidence="8">
    <location>
        <begin position="380"/>
        <end position="402"/>
    </location>
</feature>
<accession>A0ABS7NLL1</accession>
<feature type="transmembrane region" description="Helical" evidence="8">
    <location>
        <begin position="36"/>
        <end position="62"/>
    </location>
</feature>
<dbReference type="Proteomes" id="UP000766629">
    <property type="component" value="Unassembled WGS sequence"/>
</dbReference>
<evidence type="ECO:0000256" key="3">
    <source>
        <dbReference type="ARBA" id="ARBA00022448"/>
    </source>
</evidence>
<dbReference type="Pfam" id="PF00474">
    <property type="entry name" value="SSF"/>
    <property type="match status" value="1"/>
</dbReference>
<dbReference type="InterPro" id="IPR001734">
    <property type="entry name" value="Na/solute_symporter"/>
</dbReference>
<gene>
    <name evidence="9" type="ORF">KUV26_21835</name>
</gene>
<evidence type="ECO:0000256" key="7">
    <source>
        <dbReference type="RuleBase" id="RU362091"/>
    </source>
</evidence>
<comment type="subcellular location">
    <subcellularLocation>
        <location evidence="1">Membrane</location>
        <topology evidence="1">Multi-pass membrane protein</topology>
    </subcellularLocation>
</comment>
<evidence type="ECO:0000256" key="1">
    <source>
        <dbReference type="ARBA" id="ARBA00004141"/>
    </source>
</evidence>
<keyword evidence="4 8" id="KW-0812">Transmembrane</keyword>
<feature type="transmembrane region" description="Helical" evidence="8">
    <location>
        <begin position="155"/>
        <end position="176"/>
    </location>
</feature>
<name>A0ABS7NLL1_9RHOB</name>
<dbReference type="RefSeq" id="WP_222510005.1">
    <property type="nucleotide sequence ID" value="NZ_JAHVJA010000018.1"/>
</dbReference>
<sequence length="488" mass="52779">MAWYLTYTIAYFAVMFAIGFYYFFKVKSSDEYLIANWNMGFWSITGTIISTCAGAAVFIGWVGMGYSVGISGFVKFALPATIFSMILIYFFSKPLRRQRLYTLADLFAERFGARVGLIPSIFSAFVYSVPTAALQIVGMGTLFTMVFGIPHEGAILLSFALILGFTILGGLVATIVTDALQSVIVIVGIVLLFFAAIRFAGGPSAIIANSDAGHLSPFGPDGVTEVLVFALTVGPFYLVWQSIWQRIFASRTEGIAIRAGLTGFAIFTVIALLPYLIGLSAVQFVPQGMRPDLIFSYLTVELLPPALGGIVVVGLLSALMTGADSFILQGSSNLAEDLYRRLFKPQATEAEKMRAARLSVVIISVLSLLVAFLMTDIISAYQWALRISATTLVIPFLAVMFWRRATSKGCASSMLSAIVVTVIWPLVGTGIDPVIPGMLTCLIVLVVVSTMTRHSPQECPRAVYWEDLPTAEKRAKTVPAAEEAAAVV</sequence>
<comment type="similarity">
    <text evidence="2 7">Belongs to the sodium:solute symporter (SSF) (TC 2.A.21) family.</text>
</comment>
<feature type="transmembrane region" description="Helical" evidence="8">
    <location>
        <begin position="183"/>
        <end position="202"/>
    </location>
</feature>
<comment type="caution">
    <text evidence="9">The sequence shown here is derived from an EMBL/GenBank/DDBJ whole genome shotgun (WGS) entry which is preliminary data.</text>
</comment>
<evidence type="ECO:0000256" key="4">
    <source>
        <dbReference type="ARBA" id="ARBA00022692"/>
    </source>
</evidence>
<organism evidence="9 10">
    <name type="scientific">Leisingera daeponensis</name>
    <dbReference type="NCBI Taxonomy" id="405746"/>
    <lineage>
        <taxon>Bacteria</taxon>
        <taxon>Pseudomonadati</taxon>
        <taxon>Pseudomonadota</taxon>
        <taxon>Alphaproteobacteria</taxon>
        <taxon>Rhodobacterales</taxon>
        <taxon>Roseobacteraceae</taxon>
        <taxon>Leisingera</taxon>
    </lineage>
</organism>
<dbReference type="InterPro" id="IPR050277">
    <property type="entry name" value="Sodium:Solute_Symporter"/>
</dbReference>
<protein>
    <submittedName>
        <fullName evidence="9">Sodium:solute symporter family protein</fullName>
    </submittedName>
</protein>